<organism evidence="2 3">
    <name type="scientific">Candidatus Iainarchaeum sp</name>
    <dbReference type="NCBI Taxonomy" id="3101447"/>
    <lineage>
        <taxon>Archaea</taxon>
        <taxon>Candidatus Iainarchaeota</taxon>
        <taxon>Candidatus Iainarchaeia</taxon>
        <taxon>Candidatus Iainarchaeales</taxon>
        <taxon>Candidatus Iainarchaeaceae</taxon>
        <taxon>Candidatus Iainarchaeum</taxon>
    </lineage>
</organism>
<sequence length="292" mass="31454">MVLEFLFGSKEVRKHPVYLLIQSFIISSLSIWVAYAIFPNNASITAIAFVTIGLVPLIEKIFSEEEEEEEEKPSSSLGFVARHFDIIAIFTWFFIGLILSYSFWYFALPSENGNICIGSACFQAPLREKVFSEQKSTLSAIQGAFSGNASRDDCFAASKSLEKCGEFIFANNAIVLGLAILFSFLYGAGAVFLLAWNASVIGILIGQKALELQSYGHGLASGIGLVPHGIPEILAYFLGAIAGGIISAAIIRGKFQTKGFEQVAKDAIVLIVIAYIILLAAAFIEAAIIVGG</sequence>
<dbReference type="EMBL" id="DUFJ01000094">
    <property type="protein sequence ID" value="HIH33434.1"/>
    <property type="molecule type" value="Genomic_DNA"/>
</dbReference>
<keyword evidence="1" id="KW-0812">Transmembrane</keyword>
<dbReference type="Pfam" id="PF01944">
    <property type="entry name" value="SpoIIM"/>
    <property type="match status" value="1"/>
</dbReference>
<keyword evidence="1" id="KW-1133">Transmembrane helix</keyword>
<accession>A0A7J4KUR4</accession>
<comment type="caution">
    <text evidence="2">The sequence shown here is derived from an EMBL/GenBank/DDBJ whole genome shotgun (WGS) entry which is preliminary data.</text>
</comment>
<feature type="transmembrane region" description="Helical" evidence="1">
    <location>
        <begin position="267"/>
        <end position="290"/>
    </location>
</feature>
<proteinExistence type="predicted"/>
<reference evidence="3" key="1">
    <citation type="journal article" date="2020" name="bioRxiv">
        <title>A rank-normalized archaeal taxonomy based on genome phylogeny resolves widespread incomplete and uneven classifications.</title>
        <authorList>
            <person name="Rinke C."/>
            <person name="Chuvochina M."/>
            <person name="Mussig A.J."/>
            <person name="Chaumeil P.-A."/>
            <person name="Waite D.W."/>
            <person name="Whitman W.B."/>
            <person name="Parks D.H."/>
            <person name="Hugenholtz P."/>
        </authorList>
    </citation>
    <scope>NUCLEOTIDE SEQUENCE [LARGE SCALE GENOMIC DNA]</scope>
</reference>
<dbReference type="AlphaFoldDB" id="A0A7J4KUR4"/>
<gene>
    <name evidence="2" type="ORF">HA227_04240</name>
</gene>
<name>A0A7J4KUR4_9ARCH</name>
<dbReference type="Proteomes" id="UP000527315">
    <property type="component" value="Unassembled WGS sequence"/>
</dbReference>
<feature type="transmembrane region" description="Helical" evidence="1">
    <location>
        <begin position="233"/>
        <end position="255"/>
    </location>
</feature>
<evidence type="ECO:0000313" key="3">
    <source>
        <dbReference type="Proteomes" id="UP000527315"/>
    </source>
</evidence>
<feature type="transmembrane region" description="Helical" evidence="1">
    <location>
        <begin position="173"/>
        <end position="197"/>
    </location>
</feature>
<evidence type="ECO:0000313" key="2">
    <source>
        <dbReference type="EMBL" id="HIH33434.1"/>
    </source>
</evidence>
<feature type="transmembrane region" description="Helical" evidence="1">
    <location>
        <begin position="83"/>
        <end position="104"/>
    </location>
</feature>
<feature type="transmembrane region" description="Helical" evidence="1">
    <location>
        <begin position="17"/>
        <end position="38"/>
    </location>
</feature>
<protein>
    <submittedName>
        <fullName evidence="2">Stage II sporulation protein M</fullName>
    </submittedName>
</protein>
<dbReference type="InterPro" id="IPR002798">
    <property type="entry name" value="SpoIIM-like"/>
</dbReference>
<evidence type="ECO:0000256" key="1">
    <source>
        <dbReference type="SAM" id="Phobius"/>
    </source>
</evidence>
<keyword evidence="1" id="KW-0472">Membrane</keyword>